<reference evidence="2" key="1">
    <citation type="submission" date="2019-08" db="EMBL/GenBank/DDBJ databases">
        <authorList>
            <person name="Kucharzyk K."/>
            <person name="Murdoch R.W."/>
            <person name="Higgins S."/>
            <person name="Loffler F."/>
        </authorList>
    </citation>
    <scope>NUCLEOTIDE SEQUENCE</scope>
</reference>
<protein>
    <submittedName>
        <fullName evidence="2">Uncharacterized protein</fullName>
    </submittedName>
</protein>
<feature type="compositionally biased region" description="Basic and acidic residues" evidence="1">
    <location>
        <begin position="70"/>
        <end position="88"/>
    </location>
</feature>
<name>A0A645FFU4_9ZZZZ</name>
<dbReference type="AlphaFoldDB" id="A0A645FFU4"/>
<evidence type="ECO:0000313" key="2">
    <source>
        <dbReference type="EMBL" id="MPN12362.1"/>
    </source>
</evidence>
<dbReference type="EMBL" id="VSSQ01058695">
    <property type="protein sequence ID" value="MPN12362.1"/>
    <property type="molecule type" value="Genomic_DNA"/>
</dbReference>
<proteinExistence type="predicted"/>
<sequence length="88" mass="9928">MTYGRPMKGATRRIPITIHTTTGMIDTIDAYVDEQRREGHRAYSRSDFFNEAVTLYLHQLALTPESDNAAIERSKSVPDDVDSKNAVN</sequence>
<gene>
    <name evidence="2" type="ORF">SDC9_159680</name>
</gene>
<feature type="region of interest" description="Disordered" evidence="1">
    <location>
        <begin position="67"/>
        <end position="88"/>
    </location>
</feature>
<evidence type="ECO:0000256" key="1">
    <source>
        <dbReference type="SAM" id="MobiDB-lite"/>
    </source>
</evidence>
<organism evidence="2">
    <name type="scientific">bioreactor metagenome</name>
    <dbReference type="NCBI Taxonomy" id="1076179"/>
    <lineage>
        <taxon>unclassified sequences</taxon>
        <taxon>metagenomes</taxon>
        <taxon>ecological metagenomes</taxon>
    </lineage>
</organism>
<accession>A0A645FFU4</accession>
<comment type="caution">
    <text evidence="2">The sequence shown here is derived from an EMBL/GenBank/DDBJ whole genome shotgun (WGS) entry which is preliminary data.</text>
</comment>